<dbReference type="Proteomes" id="UP000001194">
    <property type="component" value="Unassembled WGS sequence"/>
</dbReference>
<organism evidence="2">
    <name type="scientific">Laccaria bicolor (strain S238N-H82 / ATCC MYA-4686)</name>
    <name type="common">Bicoloured deceiver</name>
    <name type="synonym">Laccaria laccata var. bicolor</name>
    <dbReference type="NCBI Taxonomy" id="486041"/>
    <lineage>
        <taxon>Eukaryota</taxon>
        <taxon>Fungi</taxon>
        <taxon>Dikarya</taxon>
        <taxon>Basidiomycota</taxon>
        <taxon>Agaricomycotina</taxon>
        <taxon>Agaricomycetes</taxon>
        <taxon>Agaricomycetidae</taxon>
        <taxon>Agaricales</taxon>
        <taxon>Agaricineae</taxon>
        <taxon>Hydnangiaceae</taxon>
        <taxon>Laccaria</taxon>
    </lineage>
</organism>
<sequence>MAQISAAIDPGAGCSAAFATSVALASSTLKTILSTFNIQNGAPSKEIRSFTQCKGAGLWATSRYTSDSWHFAFTSWDRLVSSPHPCLTERCHAQALAGSGEYLSLHGNLV</sequence>
<evidence type="ECO:0000313" key="1">
    <source>
        <dbReference type="EMBL" id="EDR02429.1"/>
    </source>
</evidence>
<dbReference type="EMBL" id="DS547130">
    <property type="protein sequence ID" value="EDR02429.1"/>
    <property type="molecule type" value="Genomic_DNA"/>
</dbReference>
<dbReference type="KEGG" id="lbc:LACBIDRAFT_332293"/>
<protein>
    <submittedName>
        <fullName evidence="1">Predicted protein</fullName>
    </submittedName>
</protein>
<name>B0DS86_LACBS</name>
<accession>B0DS86</accession>
<keyword evidence="2" id="KW-1185">Reference proteome</keyword>
<dbReference type="AlphaFoldDB" id="B0DS86"/>
<gene>
    <name evidence="1" type="ORF">LACBIDRAFT_332293</name>
</gene>
<evidence type="ECO:0000313" key="2">
    <source>
        <dbReference type="Proteomes" id="UP000001194"/>
    </source>
</evidence>
<proteinExistence type="predicted"/>
<dbReference type="HOGENOM" id="CLU_2171518_0_0_1"/>
<dbReference type="InParanoid" id="B0DS86"/>
<dbReference type="GeneID" id="6082421"/>
<reference evidence="1 2" key="1">
    <citation type="journal article" date="2008" name="Nature">
        <title>The genome of Laccaria bicolor provides insights into mycorrhizal symbiosis.</title>
        <authorList>
            <person name="Martin F."/>
            <person name="Aerts A."/>
            <person name="Ahren D."/>
            <person name="Brun A."/>
            <person name="Danchin E.G.J."/>
            <person name="Duchaussoy F."/>
            <person name="Gibon J."/>
            <person name="Kohler A."/>
            <person name="Lindquist E."/>
            <person name="Pereda V."/>
            <person name="Salamov A."/>
            <person name="Shapiro H.J."/>
            <person name="Wuyts J."/>
            <person name="Blaudez D."/>
            <person name="Buee M."/>
            <person name="Brokstein P."/>
            <person name="Canbaeck B."/>
            <person name="Cohen D."/>
            <person name="Courty P.E."/>
            <person name="Coutinho P.M."/>
            <person name="Delaruelle C."/>
            <person name="Detter J.C."/>
            <person name="Deveau A."/>
            <person name="DiFazio S."/>
            <person name="Duplessis S."/>
            <person name="Fraissinet-Tachet L."/>
            <person name="Lucic E."/>
            <person name="Frey-Klett P."/>
            <person name="Fourrey C."/>
            <person name="Feussner I."/>
            <person name="Gay G."/>
            <person name="Grimwood J."/>
            <person name="Hoegger P.J."/>
            <person name="Jain P."/>
            <person name="Kilaru S."/>
            <person name="Labbe J."/>
            <person name="Lin Y.C."/>
            <person name="Legue V."/>
            <person name="Le Tacon F."/>
            <person name="Marmeisse R."/>
            <person name="Melayah D."/>
            <person name="Montanini B."/>
            <person name="Muratet M."/>
            <person name="Nehls U."/>
            <person name="Niculita-Hirzel H."/>
            <person name="Oudot-Le Secq M.P."/>
            <person name="Peter M."/>
            <person name="Quesneville H."/>
            <person name="Rajashekar B."/>
            <person name="Reich M."/>
            <person name="Rouhier N."/>
            <person name="Schmutz J."/>
            <person name="Yin T."/>
            <person name="Chalot M."/>
            <person name="Henrissat B."/>
            <person name="Kuees U."/>
            <person name="Lucas S."/>
            <person name="Van de Peer Y."/>
            <person name="Podila G.K."/>
            <person name="Polle A."/>
            <person name="Pukkila P.J."/>
            <person name="Richardson P.M."/>
            <person name="Rouze P."/>
            <person name="Sanders I.R."/>
            <person name="Stajich J.E."/>
            <person name="Tunlid A."/>
            <person name="Tuskan G."/>
            <person name="Grigoriev I.V."/>
        </authorList>
    </citation>
    <scope>NUCLEOTIDE SEQUENCE [LARGE SCALE GENOMIC DNA]</scope>
    <source>
        <strain evidence="2">S238N-H82 / ATCC MYA-4686</strain>
    </source>
</reference>
<dbReference type="RefSeq" id="XP_001886792.1">
    <property type="nucleotide sequence ID" value="XM_001886757.1"/>
</dbReference>